<accession>A0ABU8YGF7</accession>
<evidence type="ECO:0000259" key="5">
    <source>
        <dbReference type="Pfam" id="PF12770"/>
    </source>
</evidence>
<comment type="caution">
    <text evidence="6">The sequence shown here is derived from an EMBL/GenBank/DDBJ whole genome shotgun (WGS) entry which is preliminary data.</text>
</comment>
<dbReference type="InterPro" id="IPR011990">
    <property type="entry name" value="TPR-like_helical_dom_sf"/>
</dbReference>
<dbReference type="Pfam" id="PF13374">
    <property type="entry name" value="TPR_10"/>
    <property type="match status" value="2"/>
</dbReference>
<sequence>MNEERIQAYLNLIESLLNCPSGEENQILQANSELVDAGLVQVMLERANDLRKENNLDDANSLMTLAGHLMGTYSNTTLEKSSPATYRKFLMEVLQLTSDSDGDCNVIYALLRDNLNLVNDNLAVVLGNWARETLPNSDSQRRISLTTVIFNFSNALQKFTLGSKASNLEIAIAGYEVALTVFTSQEYAENLAMTQNNLGLAYSDRIRGEKVDNLEMAISIYQEALKIRTREAFPEDWARTQINLGLAYSNRIRGEKAHNLEMAISICQEVLKIRTREAFPEDWAGTQINLGLAYSNRIRGEKAHNLEMAIATYQLALSVYTRETFPFEWANTQNNLAAAYLYRIRGEKADNLEMAISFFEASLSVYTREAFPFEWARSLNNLAAAYNNRIRGEKAHNLEMAISALQASLLVSTRKAFPFEWAGTQNNLASTYIDRIRGEKADNLEQAISACQESLLVYTSEAFPFEWARSLNNLANAYSQRIRGEKADNLEKAISAYHKVLSVYTSEAFPLEWANTQNNLAVAYLYRIRGEETNNLEMSISTFQASLKVYTREAFPFEWARSLNNLGNAYGMRIRGEEADNLEKAIATYQAALSVYTREAFPIDYARSLSNLGIAYQKNSQLPEAYNTFNSAIETVELMRSEIIIGGEADRQKLAEEWNILYQRMVEVCLAMENSTAALEYIERSKTRNLVELFHKARSLPSQVQRISFAEIRSLLAENEAILEWYITYNSFKVLIVTRDSPQPDIWQSSYQDLQALEELQQEYLDDIKDEKKYDNWKNQLDSRLKKLAQILHIDEIISRLPENCQKLILVPFRYLHLFPLHALTSSRKKADKTLEIGCLLELFPGGVRYTPSCQLLQLSQRENLTAEDSSPSKFFAIQNPTEDLDFTDIEVEAIAKSFNPAEVLIREKASKAGLQQQIASLQNADIAHFSCHGFFDFDNPEKSALILAGAKVTPLNPPLVRGETGEDFPLLREETGGNETPPLSKGGAGGGSLRGKALYSFPPRRNLRHHRMPDSDRNLRFAVKQMPFSSPFCLRNWVN</sequence>
<keyword evidence="2 3" id="KW-0802">TPR repeat</keyword>
<evidence type="ECO:0000313" key="7">
    <source>
        <dbReference type="Proteomes" id="UP001384579"/>
    </source>
</evidence>
<dbReference type="SMART" id="SM00028">
    <property type="entry name" value="TPR"/>
    <property type="match status" value="6"/>
</dbReference>
<proteinExistence type="predicted"/>
<evidence type="ECO:0000256" key="1">
    <source>
        <dbReference type="ARBA" id="ARBA00022737"/>
    </source>
</evidence>
<dbReference type="PROSITE" id="PS50005">
    <property type="entry name" value="TPR"/>
    <property type="match status" value="1"/>
</dbReference>
<evidence type="ECO:0000313" key="6">
    <source>
        <dbReference type="EMBL" id="MEK0183447.1"/>
    </source>
</evidence>
<keyword evidence="7" id="KW-1185">Reference proteome</keyword>
<evidence type="ECO:0000256" key="4">
    <source>
        <dbReference type="SAM" id="MobiDB-lite"/>
    </source>
</evidence>
<protein>
    <submittedName>
        <fullName evidence="6">Tetratricopeptide repeat protein</fullName>
    </submittedName>
</protein>
<dbReference type="Proteomes" id="UP001384579">
    <property type="component" value="Unassembled WGS sequence"/>
</dbReference>
<dbReference type="SUPFAM" id="SSF48452">
    <property type="entry name" value="TPR-like"/>
    <property type="match status" value="2"/>
</dbReference>
<evidence type="ECO:0000256" key="2">
    <source>
        <dbReference type="ARBA" id="ARBA00022803"/>
    </source>
</evidence>
<dbReference type="Gene3D" id="1.25.40.10">
    <property type="entry name" value="Tetratricopeptide repeat domain"/>
    <property type="match status" value="3"/>
</dbReference>
<feature type="region of interest" description="Disordered" evidence="4">
    <location>
        <begin position="972"/>
        <end position="996"/>
    </location>
</feature>
<dbReference type="RefSeq" id="WP_340520618.1">
    <property type="nucleotide sequence ID" value="NZ_JBBLXS010000007.1"/>
</dbReference>
<dbReference type="InterPro" id="IPR024983">
    <property type="entry name" value="CHAT_dom"/>
</dbReference>
<organism evidence="6 7">
    <name type="scientific">Microcoleus anatoxicus PTRS2</name>
    <dbReference type="NCBI Taxonomy" id="2705321"/>
    <lineage>
        <taxon>Bacteria</taxon>
        <taxon>Bacillati</taxon>
        <taxon>Cyanobacteriota</taxon>
        <taxon>Cyanophyceae</taxon>
        <taxon>Oscillatoriophycideae</taxon>
        <taxon>Oscillatoriales</taxon>
        <taxon>Microcoleaceae</taxon>
        <taxon>Microcoleus</taxon>
        <taxon>Microcoleus anatoxicus</taxon>
    </lineage>
</organism>
<evidence type="ECO:0000256" key="3">
    <source>
        <dbReference type="PROSITE-ProRule" id="PRU00339"/>
    </source>
</evidence>
<feature type="repeat" description="TPR" evidence="3">
    <location>
        <begin position="606"/>
        <end position="639"/>
    </location>
</feature>
<gene>
    <name evidence="6" type="ORF">WMG39_01140</name>
</gene>
<dbReference type="Pfam" id="PF12770">
    <property type="entry name" value="CHAT"/>
    <property type="match status" value="1"/>
</dbReference>
<name>A0ABU8YGF7_9CYAN</name>
<keyword evidence="1" id="KW-0677">Repeat</keyword>
<feature type="domain" description="CHAT" evidence="5">
    <location>
        <begin position="785"/>
        <end position="953"/>
    </location>
</feature>
<dbReference type="InterPro" id="IPR019734">
    <property type="entry name" value="TPR_rpt"/>
</dbReference>
<dbReference type="EMBL" id="JBBLXS010000007">
    <property type="protein sequence ID" value="MEK0183447.1"/>
    <property type="molecule type" value="Genomic_DNA"/>
</dbReference>
<dbReference type="PANTHER" id="PTHR45641">
    <property type="entry name" value="TETRATRICOPEPTIDE REPEAT PROTEIN (AFU_ORTHOLOGUE AFUA_6G03870)"/>
    <property type="match status" value="1"/>
</dbReference>
<reference evidence="6 7" key="1">
    <citation type="journal article" date="2020" name="Harmful Algae">
        <title>Molecular and morphological characterization of a novel dihydroanatoxin-a producing Microcoleus species (cyanobacteria) from the Russian River, California, USA.</title>
        <authorList>
            <person name="Conklin K.Y."/>
            <person name="Stancheva R."/>
            <person name="Otten T.G."/>
            <person name="Fadness R."/>
            <person name="Boyer G.L."/>
            <person name="Read B."/>
            <person name="Zhang X."/>
            <person name="Sheath R.G."/>
        </authorList>
    </citation>
    <scope>NUCLEOTIDE SEQUENCE [LARGE SCALE GENOMIC DNA]</scope>
    <source>
        <strain evidence="6 7">PTRS2</strain>
    </source>
</reference>